<dbReference type="Proteomes" id="UP000266841">
    <property type="component" value="Unassembled WGS sequence"/>
</dbReference>
<dbReference type="AlphaFoldDB" id="K0RAJ5"/>
<evidence type="ECO:0000313" key="2">
    <source>
        <dbReference type="EMBL" id="EJK49324.1"/>
    </source>
</evidence>
<sequence length="226" mass="24453">MFNGVARFLIEEKERISICRARFFAHYPNDTAAAAGTARHNAQQRRTHIKSTGQSQQFNLRGGLNFHRATTHFIPVDLTPSTSASAASRGPVDDRGLPLPPSSASASRDDAPPGPLGSTEDDKRREFLAYAAVALAGTFQFSCQGASASADLEGISLGSGSWTSVATQSSTIPYYARICPPSFATYLGRFLLFYDRGAAAWWTKQSESYQLLPSNDAKREGGQVVR</sequence>
<proteinExistence type="predicted"/>
<gene>
    <name evidence="2" type="ORF">THAOC_31810</name>
</gene>
<dbReference type="EMBL" id="AGNL01044904">
    <property type="protein sequence ID" value="EJK49324.1"/>
    <property type="molecule type" value="Genomic_DNA"/>
</dbReference>
<reference evidence="2 3" key="1">
    <citation type="journal article" date="2012" name="Genome Biol.">
        <title>Genome and low-iron response of an oceanic diatom adapted to chronic iron limitation.</title>
        <authorList>
            <person name="Lommer M."/>
            <person name="Specht M."/>
            <person name="Roy A.S."/>
            <person name="Kraemer L."/>
            <person name="Andreson R."/>
            <person name="Gutowska M.A."/>
            <person name="Wolf J."/>
            <person name="Bergner S.V."/>
            <person name="Schilhabel M.B."/>
            <person name="Klostermeier U.C."/>
            <person name="Beiko R.G."/>
            <person name="Rosenstiel P."/>
            <person name="Hippler M."/>
            <person name="Laroche J."/>
        </authorList>
    </citation>
    <scope>NUCLEOTIDE SEQUENCE [LARGE SCALE GENOMIC DNA]</scope>
    <source>
        <strain evidence="2 3">CCMP1005</strain>
    </source>
</reference>
<organism evidence="2 3">
    <name type="scientific">Thalassiosira oceanica</name>
    <name type="common">Marine diatom</name>
    <dbReference type="NCBI Taxonomy" id="159749"/>
    <lineage>
        <taxon>Eukaryota</taxon>
        <taxon>Sar</taxon>
        <taxon>Stramenopiles</taxon>
        <taxon>Ochrophyta</taxon>
        <taxon>Bacillariophyta</taxon>
        <taxon>Coscinodiscophyceae</taxon>
        <taxon>Thalassiosirophycidae</taxon>
        <taxon>Thalassiosirales</taxon>
        <taxon>Thalassiosiraceae</taxon>
        <taxon>Thalassiosira</taxon>
    </lineage>
</organism>
<protein>
    <submittedName>
        <fullName evidence="2">Uncharacterized protein</fullName>
    </submittedName>
</protein>
<comment type="caution">
    <text evidence="2">The sequence shown here is derived from an EMBL/GenBank/DDBJ whole genome shotgun (WGS) entry which is preliminary data.</text>
</comment>
<feature type="non-terminal residue" evidence="2">
    <location>
        <position position="226"/>
    </location>
</feature>
<keyword evidence="3" id="KW-1185">Reference proteome</keyword>
<name>K0RAJ5_THAOC</name>
<feature type="region of interest" description="Disordered" evidence="1">
    <location>
        <begin position="81"/>
        <end position="122"/>
    </location>
</feature>
<accession>K0RAJ5</accession>
<evidence type="ECO:0000313" key="3">
    <source>
        <dbReference type="Proteomes" id="UP000266841"/>
    </source>
</evidence>
<evidence type="ECO:0000256" key="1">
    <source>
        <dbReference type="SAM" id="MobiDB-lite"/>
    </source>
</evidence>